<dbReference type="Proteomes" id="UP000736328">
    <property type="component" value="Unassembled WGS sequence"/>
</dbReference>
<dbReference type="EMBL" id="JACQXR010000105">
    <property type="protein sequence ID" value="MBI4727144.1"/>
    <property type="molecule type" value="Genomic_DNA"/>
</dbReference>
<name>A0A933MJZ2_UNCT6</name>
<organism evidence="1 2">
    <name type="scientific">candidate division TA06 bacterium</name>
    <dbReference type="NCBI Taxonomy" id="2250710"/>
    <lineage>
        <taxon>Bacteria</taxon>
        <taxon>Bacteria division TA06</taxon>
    </lineage>
</organism>
<proteinExistence type="predicted"/>
<reference evidence="1" key="1">
    <citation type="submission" date="2020-07" db="EMBL/GenBank/DDBJ databases">
        <title>Huge and variable diversity of episymbiotic CPR bacteria and DPANN archaea in groundwater ecosystems.</title>
        <authorList>
            <person name="He C.Y."/>
            <person name="Keren R."/>
            <person name="Whittaker M."/>
            <person name="Farag I.F."/>
            <person name="Doudna J."/>
            <person name="Cate J.H.D."/>
            <person name="Banfield J.F."/>
        </authorList>
    </citation>
    <scope>NUCLEOTIDE SEQUENCE</scope>
    <source>
        <strain evidence="1">NC_groundwater_1520_Pr4_B-0.1um_53_5</strain>
    </source>
</reference>
<evidence type="ECO:0000313" key="1">
    <source>
        <dbReference type="EMBL" id="MBI4727144.1"/>
    </source>
</evidence>
<sequence>MFRKLIPWAMAALIVVFVMTGCSKKPSEYAEGLPDNFAPSSIATYPDTVKVTVKWVRNSDAEAQGGFGGYYVYCTSRHLEYYQSTTDSIEGLTQLLPESLVYFQVSGSPFTGVDEAVVTHVYDALTGSTVNLKRGVKYYFYVRTMVDGELSSATDWSRSSPRPEGDASIFAFVPFDTLAGDSGLYGALELKQNLTALTINPTLYRIPITIWRDTLIDSTKVPPVITITPSDHDSVLCGYMDLPDDILNLRRAKIDSAGNTVFHIWNSRYVGPMAAPVAAIDIIAKKLNATQCSLQIPQTNTAIPMSNFWGTDGKENYIQILPGGWAASTSVPFLTTSHGAVVTVGETGTVYQFYVAGGYYVKIRVDSVTAAGNSIKVTFHYAYQLVAGVESF</sequence>
<comment type="caution">
    <text evidence="1">The sequence shown here is derived from an EMBL/GenBank/DDBJ whole genome shotgun (WGS) entry which is preliminary data.</text>
</comment>
<evidence type="ECO:0000313" key="2">
    <source>
        <dbReference type="Proteomes" id="UP000736328"/>
    </source>
</evidence>
<dbReference type="AlphaFoldDB" id="A0A933MJZ2"/>
<accession>A0A933MJZ2</accession>
<protein>
    <submittedName>
        <fullName evidence="1">Uncharacterized protein</fullName>
    </submittedName>
</protein>
<gene>
    <name evidence="1" type="ORF">HY768_07985</name>
</gene>
<dbReference type="PROSITE" id="PS51257">
    <property type="entry name" value="PROKAR_LIPOPROTEIN"/>
    <property type="match status" value="1"/>
</dbReference>